<reference evidence="12" key="1">
    <citation type="submission" date="2021-02" db="EMBL/GenBank/DDBJ databases">
        <title>Metagenome analyses of Stigonema ocellatum DSM 106950, Chlorogloea purpurea SAG 13.99 and Gomphosphaeria aponina DSM 107014.</title>
        <authorList>
            <person name="Marter P."/>
            <person name="Huang S."/>
        </authorList>
    </citation>
    <scope>NUCLEOTIDE SEQUENCE</scope>
    <source>
        <strain evidence="12">JP213</strain>
    </source>
</reference>
<dbReference type="GO" id="GO:0004167">
    <property type="term" value="F:dopachrome isomerase activity"/>
    <property type="evidence" value="ECO:0007669"/>
    <property type="project" value="UniProtKB-EC"/>
</dbReference>
<accession>A0A941JSY8</accession>
<dbReference type="PANTHER" id="PTHR11954:SF6">
    <property type="entry name" value="MACROPHAGE MIGRATION INHIBITORY FACTOR"/>
    <property type="match status" value="1"/>
</dbReference>
<gene>
    <name evidence="12" type="ORF">DSM107014_15230</name>
</gene>
<dbReference type="Gene3D" id="3.30.429.10">
    <property type="entry name" value="Macrophage Migration Inhibitory Factor"/>
    <property type="match status" value="1"/>
</dbReference>
<dbReference type="Pfam" id="PF01187">
    <property type="entry name" value="MIF"/>
    <property type="match status" value="1"/>
</dbReference>
<evidence type="ECO:0000256" key="1">
    <source>
        <dbReference type="ARBA" id="ARBA00004613"/>
    </source>
</evidence>
<keyword evidence="2" id="KW-0202">Cytokine</keyword>
<evidence type="ECO:0000256" key="5">
    <source>
        <dbReference type="ARBA" id="ARBA00036735"/>
    </source>
</evidence>
<dbReference type="EC" id="5.3.3.12" evidence="7"/>
<proteinExistence type="predicted"/>
<dbReference type="GO" id="GO:0005125">
    <property type="term" value="F:cytokine activity"/>
    <property type="evidence" value="ECO:0007669"/>
    <property type="project" value="UniProtKB-KW"/>
</dbReference>
<dbReference type="EC" id="5.3.2.1" evidence="8"/>
<keyword evidence="3" id="KW-0964">Secreted</keyword>
<evidence type="ECO:0000256" key="6">
    <source>
        <dbReference type="ARBA" id="ARBA00036823"/>
    </source>
</evidence>
<sequence>MPLIKVQSSVKSPDTAVVEELLKTLSAKLAAHVGKPESYVMTVFEPGVSMSFGGTFAPVCYIEVKNIGTMNSSLTKSMSQDFCQEVYDNLGVAKNRVYIEFTDAKGYLWGWNGSTFG</sequence>
<evidence type="ECO:0000256" key="4">
    <source>
        <dbReference type="ARBA" id="ARBA00023235"/>
    </source>
</evidence>
<evidence type="ECO:0000256" key="8">
    <source>
        <dbReference type="ARBA" id="ARBA00039086"/>
    </source>
</evidence>
<organism evidence="12 13">
    <name type="scientific">Gomphosphaeria aponina SAG 52.96 = DSM 107014</name>
    <dbReference type="NCBI Taxonomy" id="1521640"/>
    <lineage>
        <taxon>Bacteria</taxon>
        <taxon>Bacillati</taxon>
        <taxon>Cyanobacteriota</taxon>
        <taxon>Cyanophyceae</taxon>
        <taxon>Oscillatoriophycideae</taxon>
        <taxon>Chroococcales</taxon>
        <taxon>Gomphosphaeriaceae</taxon>
        <taxon>Gomphosphaeria</taxon>
    </lineage>
</organism>
<evidence type="ECO:0000313" key="12">
    <source>
        <dbReference type="EMBL" id="MBR8829226.1"/>
    </source>
</evidence>
<evidence type="ECO:0000256" key="10">
    <source>
        <dbReference type="ARBA" id="ARBA00041912"/>
    </source>
</evidence>
<dbReference type="SUPFAM" id="SSF55331">
    <property type="entry name" value="Tautomerase/MIF"/>
    <property type="match status" value="1"/>
</dbReference>
<keyword evidence="4" id="KW-0413">Isomerase</keyword>
<dbReference type="InterPro" id="IPR014347">
    <property type="entry name" value="Tautomerase/MIF_sf"/>
</dbReference>
<comment type="catalytic activity">
    <reaction evidence="6">
        <text>L-dopachrome = 5,6-dihydroxyindole-2-carboxylate</text>
        <dbReference type="Rhea" id="RHEA:13041"/>
        <dbReference type="ChEBI" id="CHEBI:16875"/>
        <dbReference type="ChEBI" id="CHEBI:57509"/>
        <dbReference type="EC" id="5.3.3.12"/>
    </reaction>
</comment>
<evidence type="ECO:0000313" key="13">
    <source>
        <dbReference type="Proteomes" id="UP000767446"/>
    </source>
</evidence>
<dbReference type="AlphaFoldDB" id="A0A941JSY8"/>
<comment type="catalytic activity">
    <reaction evidence="5">
        <text>3-phenylpyruvate = enol-phenylpyruvate</text>
        <dbReference type="Rhea" id="RHEA:17097"/>
        <dbReference type="ChEBI" id="CHEBI:16815"/>
        <dbReference type="ChEBI" id="CHEBI:18005"/>
        <dbReference type="EC" id="5.3.2.1"/>
    </reaction>
</comment>
<evidence type="ECO:0000256" key="7">
    <source>
        <dbReference type="ARBA" id="ARBA00038932"/>
    </source>
</evidence>
<comment type="subcellular location">
    <subcellularLocation>
        <location evidence="1">Secreted</location>
    </subcellularLocation>
</comment>
<dbReference type="GO" id="GO:0005615">
    <property type="term" value="C:extracellular space"/>
    <property type="evidence" value="ECO:0007669"/>
    <property type="project" value="UniProtKB-KW"/>
</dbReference>
<dbReference type="InterPro" id="IPR001398">
    <property type="entry name" value="Macrophage_inhib_fac"/>
</dbReference>
<evidence type="ECO:0000256" key="11">
    <source>
        <dbReference type="ARBA" id="ARBA00042730"/>
    </source>
</evidence>
<comment type="caution">
    <text evidence="12">The sequence shown here is derived from an EMBL/GenBank/DDBJ whole genome shotgun (WGS) entry which is preliminary data.</text>
</comment>
<evidence type="ECO:0000256" key="3">
    <source>
        <dbReference type="ARBA" id="ARBA00022525"/>
    </source>
</evidence>
<dbReference type="EMBL" id="JADQBC010000117">
    <property type="protein sequence ID" value="MBR8829226.1"/>
    <property type="molecule type" value="Genomic_DNA"/>
</dbReference>
<evidence type="ECO:0000256" key="9">
    <source>
        <dbReference type="ARBA" id="ARBA00041631"/>
    </source>
</evidence>
<protein>
    <recommendedName>
        <fullName evidence="11">L-dopachrome isomerase</fullName>
        <ecNumber evidence="8">5.3.2.1</ecNumber>
        <ecNumber evidence="7">5.3.3.12</ecNumber>
    </recommendedName>
    <alternativeName>
        <fullName evidence="9">L-dopachrome tautomerase</fullName>
    </alternativeName>
    <alternativeName>
        <fullName evidence="10">Phenylpyruvate tautomerase</fullName>
    </alternativeName>
</protein>
<evidence type="ECO:0000256" key="2">
    <source>
        <dbReference type="ARBA" id="ARBA00022514"/>
    </source>
</evidence>
<name>A0A941JSY8_9CHRO</name>
<dbReference type="GO" id="GO:0050178">
    <property type="term" value="F:phenylpyruvate tautomerase activity"/>
    <property type="evidence" value="ECO:0007669"/>
    <property type="project" value="UniProtKB-EC"/>
</dbReference>
<dbReference type="PANTHER" id="PTHR11954">
    <property type="entry name" value="D-DOPACHROME DECARBOXYLASE"/>
    <property type="match status" value="1"/>
</dbReference>
<dbReference type="Proteomes" id="UP000767446">
    <property type="component" value="Unassembled WGS sequence"/>
</dbReference>